<dbReference type="EMBL" id="BA000028">
    <property type="protein sequence ID" value="BAC13849.1"/>
    <property type="molecule type" value="Genomic_DNA"/>
</dbReference>
<organism evidence="1 2">
    <name type="scientific">Oceanobacillus iheyensis (strain DSM 14371 / CIP 107618 / JCM 11309 / KCTC 3954 / HTE831)</name>
    <dbReference type="NCBI Taxonomy" id="221109"/>
    <lineage>
        <taxon>Bacteria</taxon>
        <taxon>Bacillati</taxon>
        <taxon>Bacillota</taxon>
        <taxon>Bacilli</taxon>
        <taxon>Bacillales</taxon>
        <taxon>Bacillaceae</taxon>
        <taxon>Oceanobacillus</taxon>
    </lineage>
</organism>
<name>Q8EQ30_OCEIH</name>
<dbReference type="AlphaFoldDB" id="Q8EQ30"/>
<gene>
    <name evidence="1" type="primary">spoIIIAB</name>
</gene>
<dbReference type="InterPro" id="IPR014198">
    <property type="entry name" value="Spore_III_AB"/>
</dbReference>
<keyword evidence="2" id="KW-1185">Reference proteome</keyword>
<protein>
    <submittedName>
        <fullName evidence="1">Stage III sporulation protein AB (Mutants block sporulation after engulfment)</fullName>
    </submittedName>
</protein>
<dbReference type="OrthoDB" id="1957909at2"/>
<dbReference type="KEGG" id="oih:OB1893"/>
<dbReference type="PIRSF" id="PIRSF021435">
    <property type="entry name" value="SpoIIIAB"/>
    <property type="match status" value="1"/>
</dbReference>
<dbReference type="eggNOG" id="ENOG5032S0Q">
    <property type="taxonomic scope" value="Bacteria"/>
</dbReference>
<accession>Q8EQ30</accession>
<proteinExistence type="predicted"/>
<dbReference type="NCBIfam" id="TIGR02833">
    <property type="entry name" value="spore_III_AB"/>
    <property type="match status" value="1"/>
</dbReference>
<dbReference type="STRING" id="221109.gene:10734133"/>
<reference evidence="1 2" key="2">
    <citation type="journal article" date="2002" name="Nucleic Acids Res.">
        <title>Genome sequence of Oceanobacillus iheyensis isolated from the Iheya Ridge and its unexpected adaptive capabilities to extreme environments.</title>
        <authorList>
            <person name="Takami H."/>
            <person name="Takaki Y."/>
            <person name="Uchiyama I."/>
        </authorList>
    </citation>
    <scope>NUCLEOTIDE SEQUENCE [LARGE SCALE GENOMIC DNA]</scope>
    <source>
        <strain evidence="2">DSM 14371 / CIP 107618 / JCM 11309 / KCTC 3954 / HTE831</strain>
    </source>
</reference>
<dbReference type="HOGENOM" id="CLU_120887_1_1_9"/>
<sequence length="170" mass="19541">MKWIGALLLIGTATTIGFEWSNRLKQRPKHIRQVINALQVLEAEMVYSQVSLQAAFLIIAQKSPDPIRLFFQGMAEQMDRIPFDFDQIWQEQVSQLLINSALQSSEEEILLQFGKSLGQHDIEQQQKHIHLTKVYLENQLTEAQDAYQHYGKLSKTLGVLCGLFLVLLFI</sequence>
<dbReference type="Pfam" id="PF09548">
    <property type="entry name" value="Spore_III_AB"/>
    <property type="match status" value="1"/>
</dbReference>
<dbReference type="Proteomes" id="UP000000822">
    <property type="component" value="Chromosome"/>
</dbReference>
<dbReference type="RefSeq" id="WP_011066290.1">
    <property type="nucleotide sequence ID" value="NC_004193.1"/>
</dbReference>
<evidence type="ECO:0000313" key="2">
    <source>
        <dbReference type="Proteomes" id="UP000000822"/>
    </source>
</evidence>
<reference evidence="1 2" key="1">
    <citation type="journal article" date="2001" name="FEMS Microbiol. Lett.">
        <title>Oceanobacillus iheyensis gen. nov., sp. nov., a deep-sea extremely halotolerant and alkaliphilic species isolated from a depth of 1050 m on the Iheya Ridge.</title>
        <authorList>
            <person name="Lu J."/>
            <person name="Nogi Y."/>
            <person name="Takami H."/>
        </authorList>
    </citation>
    <scope>NUCLEOTIDE SEQUENCE [LARGE SCALE GENOMIC DNA]</scope>
    <source>
        <strain evidence="2">DSM 14371 / CIP 107618 / JCM 11309 / KCTC 3954 / HTE831</strain>
    </source>
</reference>
<evidence type="ECO:0000313" key="1">
    <source>
        <dbReference type="EMBL" id="BAC13849.1"/>
    </source>
</evidence>